<dbReference type="AlphaFoldDB" id="A0AAU0B919"/>
<organism evidence="2 3">
    <name type="scientific">Xanthomonas hydrangeae</name>
    <dbReference type="NCBI Taxonomy" id="2775159"/>
    <lineage>
        <taxon>Bacteria</taxon>
        <taxon>Pseudomonadati</taxon>
        <taxon>Pseudomonadota</taxon>
        <taxon>Gammaproteobacteria</taxon>
        <taxon>Lysobacterales</taxon>
        <taxon>Lysobacteraceae</taxon>
        <taxon>Xanthomonas</taxon>
    </lineage>
</organism>
<evidence type="ECO:0000313" key="3">
    <source>
        <dbReference type="Proteomes" id="UP001302716"/>
    </source>
</evidence>
<evidence type="ECO:0000313" key="2">
    <source>
        <dbReference type="EMBL" id="WOB49437.1"/>
    </source>
</evidence>
<dbReference type="GO" id="GO:0003743">
    <property type="term" value="F:translation initiation factor activity"/>
    <property type="evidence" value="ECO:0007669"/>
    <property type="project" value="UniProtKB-KW"/>
</dbReference>
<dbReference type="InterPro" id="IPR003491">
    <property type="entry name" value="REP-like_C"/>
</dbReference>
<dbReference type="EMBL" id="CP103836">
    <property type="protein sequence ID" value="WOB49437.1"/>
    <property type="molecule type" value="Genomic_DNA"/>
</dbReference>
<protein>
    <submittedName>
        <fullName evidence="2">Replication initiation factor domain-containing protein</fullName>
    </submittedName>
</protein>
<name>A0AAU0B919_9XANT</name>
<feature type="domain" description="Replication initiation protein-like C-terminal" evidence="1">
    <location>
        <begin position="147"/>
        <end position="302"/>
    </location>
</feature>
<gene>
    <name evidence="2" type="ORF">NYR97_19915</name>
</gene>
<dbReference type="Proteomes" id="UP001302716">
    <property type="component" value="Chromosome"/>
</dbReference>
<evidence type="ECO:0000259" key="1">
    <source>
        <dbReference type="Pfam" id="PF02486"/>
    </source>
</evidence>
<sequence length="353" mass="39191">MTLLVALCVPFSPAQLCNRPAHPVGPSSNTGQKSQTLEGLSKPIIDFCTLVFDTDKAVNFFKRMNAQQMVAYVFGTSGSIVAGPLQERLWNFNYQRSAMLIDETSSVCGRIGVADTGEVCISLTGQGCSQVPSWPYAERIAQDLGAHLTRVDIAIDDHTGKWFDVQQFRDAYHDGAFTMNGRPPHAKSISDEGTNKGCSFYIGQKGHKELCIYEKGKQLGDPESEWTRCELRLYAKRIDLPLGALVDPGKYFASAYTVLADLVIGELTRLELKERMVNPSVKAMIDFIDTQAGSALRVLWNALNTRSHEYAVSVLDRYLTHDGVPGRFKNLQQLDLEIRISNQLDELFPDCAD</sequence>
<keyword evidence="2" id="KW-0396">Initiation factor</keyword>
<reference evidence="2 3" key="1">
    <citation type="submission" date="2022-08" db="EMBL/GenBank/DDBJ databases">
        <title>Whole genome sequencing-based tracing of a 2022 introduction and outbreak of Xanthomonas hortorum pv. pelargonii.</title>
        <authorList>
            <person name="Iruegas-Bocardo F."/>
            <person name="Weisberg A.K."/>
            <person name="Riutta E.R."/>
            <person name="Kilday K."/>
            <person name="Bonkowski J.C."/>
            <person name="Creswell T."/>
            <person name="Daughtrey M.L."/>
            <person name="Rane K."/>
            <person name="Grunwald N.J."/>
            <person name="Chang J.H."/>
            <person name="Putnam M.L."/>
        </authorList>
    </citation>
    <scope>NUCLEOTIDE SEQUENCE [LARGE SCALE GENOMIC DNA]</scope>
    <source>
        <strain evidence="2 3">22-323</strain>
    </source>
</reference>
<keyword evidence="2" id="KW-0648">Protein biosynthesis</keyword>
<dbReference type="RefSeq" id="WP_316695408.1">
    <property type="nucleotide sequence ID" value="NZ_CP103836.1"/>
</dbReference>
<proteinExistence type="predicted"/>
<dbReference type="Pfam" id="PF02486">
    <property type="entry name" value="Rep_trans"/>
    <property type="match status" value="1"/>
</dbReference>
<accession>A0AAU0B919</accession>
<keyword evidence="3" id="KW-1185">Reference proteome</keyword>